<feature type="region of interest" description="Disordered" evidence="1">
    <location>
        <begin position="1"/>
        <end position="43"/>
    </location>
</feature>
<evidence type="ECO:0000256" key="1">
    <source>
        <dbReference type="SAM" id="MobiDB-lite"/>
    </source>
</evidence>
<comment type="caution">
    <text evidence="2">The sequence shown here is derived from an EMBL/GenBank/DDBJ whole genome shotgun (WGS) entry which is preliminary data.</text>
</comment>
<feature type="compositionally biased region" description="Basic residues" evidence="1">
    <location>
        <begin position="305"/>
        <end position="318"/>
    </location>
</feature>
<feature type="compositionally biased region" description="Polar residues" evidence="1">
    <location>
        <begin position="197"/>
        <end position="210"/>
    </location>
</feature>
<feature type="compositionally biased region" description="Polar residues" evidence="1">
    <location>
        <begin position="23"/>
        <end position="38"/>
    </location>
</feature>
<proteinExistence type="predicted"/>
<dbReference type="EMBL" id="MU003793">
    <property type="protein sequence ID" value="KAF2721064.1"/>
    <property type="molecule type" value="Genomic_DNA"/>
</dbReference>
<keyword evidence="3" id="KW-1185">Reference proteome</keyword>
<protein>
    <submittedName>
        <fullName evidence="2">Uncharacterized protein</fullName>
    </submittedName>
</protein>
<accession>A0A9P4UNU5</accession>
<gene>
    <name evidence="2" type="ORF">K431DRAFT_285112</name>
</gene>
<feature type="compositionally biased region" description="Low complexity" evidence="1">
    <location>
        <begin position="319"/>
        <end position="333"/>
    </location>
</feature>
<feature type="compositionally biased region" description="Basic and acidic residues" evidence="1">
    <location>
        <begin position="1"/>
        <end position="11"/>
    </location>
</feature>
<dbReference type="OrthoDB" id="3898400at2759"/>
<feature type="region of interest" description="Disordered" evidence="1">
    <location>
        <begin position="153"/>
        <end position="220"/>
    </location>
</feature>
<feature type="compositionally biased region" description="Polar residues" evidence="1">
    <location>
        <begin position="244"/>
        <end position="266"/>
    </location>
</feature>
<organism evidence="2 3">
    <name type="scientific">Polychaeton citri CBS 116435</name>
    <dbReference type="NCBI Taxonomy" id="1314669"/>
    <lineage>
        <taxon>Eukaryota</taxon>
        <taxon>Fungi</taxon>
        <taxon>Dikarya</taxon>
        <taxon>Ascomycota</taxon>
        <taxon>Pezizomycotina</taxon>
        <taxon>Dothideomycetes</taxon>
        <taxon>Dothideomycetidae</taxon>
        <taxon>Capnodiales</taxon>
        <taxon>Capnodiaceae</taxon>
        <taxon>Polychaeton</taxon>
    </lineage>
</organism>
<evidence type="ECO:0000313" key="3">
    <source>
        <dbReference type="Proteomes" id="UP000799441"/>
    </source>
</evidence>
<dbReference type="AlphaFoldDB" id="A0A9P4UNU5"/>
<reference evidence="2" key="1">
    <citation type="journal article" date="2020" name="Stud. Mycol.">
        <title>101 Dothideomycetes genomes: a test case for predicting lifestyles and emergence of pathogens.</title>
        <authorList>
            <person name="Haridas S."/>
            <person name="Albert R."/>
            <person name="Binder M."/>
            <person name="Bloem J."/>
            <person name="Labutti K."/>
            <person name="Salamov A."/>
            <person name="Andreopoulos B."/>
            <person name="Baker S."/>
            <person name="Barry K."/>
            <person name="Bills G."/>
            <person name="Bluhm B."/>
            <person name="Cannon C."/>
            <person name="Castanera R."/>
            <person name="Culley D."/>
            <person name="Daum C."/>
            <person name="Ezra D."/>
            <person name="Gonzalez J."/>
            <person name="Henrissat B."/>
            <person name="Kuo A."/>
            <person name="Liang C."/>
            <person name="Lipzen A."/>
            <person name="Lutzoni F."/>
            <person name="Magnuson J."/>
            <person name="Mondo S."/>
            <person name="Nolan M."/>
            <person name="Ohm R."/>
            <person name="Pangilinan J."/>
            <person name="Park H.-J."/>
            <person name="Ramirez L."/>
            <person name="Alfaro M."/>
            <person name="Sun H."/>
            <person name="Tritt A."/>
            <person name="Yoshinaga Y."/>
            <person name="Zwiers L.-H."/>
            <person name="Turgeon B."/>
            <person name="Goodwin S."/>
            <person name="Spatafora J."/>
            <person name="Crous P."/>
            <person name="Grigoriev I."/>
        </authorList>
    </citation>
    <scope>NUCLEOTIDE SEQUENCE</scope>
    <source>
        <strain evidence="2">CBS 116435</strain>
    </source>
</reference>
<feature type="compositionally biased region" description="Basic and acidic residues" evidence="1">
    <location>
        <begin position="153"/>
        <end position="163"/>
    </location>
</feature>
<evidence type="ECO:0000313" key="2">
    <source>
        <dbReference type="EMBL" id="KAF2721064.1"/>
    </source>
</evidence>
<name>A0A9P4UNU5_9PEZI</name>
<feature type="compositionally biased region" description="Low complexity" evidence="1">
    <location>
        <begin position="166"/>
        <end position="188"/>
    </location>
</feature>
<feature type="region of interest" description="Disordered" evidence="1">
    <location>
        <begin position="240"/>
        <end position="338"/>
    </location>
</feature>
<dbReference type="Proteomes" id="UP000799441">
    <property type="component" value="Unassembled WGS sequence"/>
</dbReference>
<sequence length="444" mass="47868">MADAPMSRDVEDFFINPTMVPTDGQSSSTSPRNRNFSRPATMDIPTGTLAMLLEKEHKKTQDPTAVIRHLSAELQTNVPGPQTYTSDEEVASPVDANDFSSCPSDSEVCEAVETSIPEQLATSCNNVEQRLRKAQAVQMVKAPKPKMISMAKSAEHTTNEVRMKRPAPSTTSASTSRATSFQSSRQASMAPVANARLSRQSANSSATEFDQPQPVPIRYGARQPSMPLLAAVGRDFDHAYPTFPVSNTPQHAPRSSSMRQPRSTPRNDANPPPAADGDESWPLRSTAAPPPNRLNKVASTLSLHKFGRKKTLAKRHRSTANSSSSVTSSSSNADIDEDDVYTAGDDFEIPPRSKNLMQHHFHTRSRMVPRGANERAPAIKLPPCPDQGSYVYQSYAAPAASCSVADFRAAAPRFTGYGAADVDSRAGSALGIHQQLPPTAAVQG</sequence>